<dbReference type="Proteomes" id="UP000783037">
    <property type="component" value="Unassembled WGS sequence"/>
</dbReference>
<gene>
    <name evidence="1" type="ORF">E7Z79_07545</name>
</gene>
<sequence length="310" mass="36105">MILNTGTRTDIPAFYSKWFLNRIEEGFVLSKNPYNNQIYKYNFNPKTVDVICFCSKNPKPLVKNLDRLSDYRQFWFTTINPYDKDVEVNVPDYRKVIKTFKELSETVGINAVSWRYDPIFITEKYNLDFHIEKFEEMASELHEYTSDCTISFIDLYQKVLRNFPEANEVTTEERLIIGENFASIADEYGIQMKTCVEGTLLDQFGFDSTGCMTQQVLEKAIGNNLKVPKGKYHNRECNCLMGRDIGLYNTCMHGCRYCYANSNMKLVKRNQKLHDPNSPLLIGEVKEGDVVTEVNEPSYIEPKQPTLFDY</sequence>
<organism evidence="1 2">
    <name type="scientific">Methanobrevibacter thaueri</name>
    <dbReference type="NCBI Taxonomy" id="190975"/>
    <lineage>
        <taxon>Archaea</taxon>
        <taxon>Methanobacteriati</taxon>
        <taxon>Methanobacteriota</taxon>
        <taxon>Methanomada group</taxon>
        <taxon>Methanobacteria</taxon>
        <taxon>Methanobacteriales</taxon>
        <taxon>Methanobacteriaceae</taxon>
        <taxon>Methanobrevibacter</taxon>
    </lineage>
</organism>
<name>A0A8T3V6R6_9EURY</name>
<dbReference type="EMBL" id="SUTK01000043">
    <property type="protein sequence ID" value="MBE6502282.1"/>
    <property type="molecule type" value="Genomic_DNA"/>
</dbReference>
<dbReference type="Pfam" id="PF08902">
    <property type="entry name" value="DUF1848"/>
    <property type="match status" value="1"/>
</dbReference>
<evidence type="ECO:0000313" key="1">
    <source>
        <dbReference type="EMBL" id="MBE6502282.1"/>
    </source>
</evidence>
<dbReference type="AlphaFoldDB" id="A0A8T3V6R6"/>
<dbReference type="RefSeq" id="WP_303739373.1">
    <property type="nucleotide sequence ID" value="NZ_SUTK01000043.1"/>
</dbReference>
<accession>A0A8T3V6R6</accession>
<reference evidence="1" key="1">
    <citation type="submission" date="2019-04" db="EMBL/GenBank/DDBJ databases">
        <title>Evolution of Biomass-Degrading Anaerobic Consortia Revealed by Metagenomics.</title>
        <authorList>
            <person name="Peng X."/>
        </authorList>
    </citation>
    <scope>NUCLEOTIDE SEQUENCE</scope>
    <source>
        <strain evidence="1">SIG18</strain>
    </source>
</reference>
<evidence type="ECO:0000313" key="2">
    <source>
        <dbReference type="Proteomes" id="UP000783037"/>
    </source>
</evidence>
<dbReference type="InterPro" id="IPR014998">
    <property type="entry name" value="DUF1848"/>
</dbReference>
<comment type="caution">
    <text evidence="1">The sequence shown here is derived from an EMBL/GenBank/DDBJ whole genome shotgun (WGS) entry which is preliminary data.</text>
</comment>
<protein>
    <submittedName>
        <fullName evidence="1">DUF1848 domain-containing protein</fullName>
    </submittedName>
</protein>
<proteinExistence type="predicted"/>